<protein>
    <recommendedName>
        <fullName evidence="2">Trypsin-co-occurring domain-containing protein</fullName>
    </recommendedName>
</protein>
<evidence type="ECO:0000313" key="4">
    <source>
        <dbReference type="Proteomes" id="UP000002487"/>
    </source>
</evidence>
<dbReference type="EnsemblBacteria" id="AAM04191">
    <property type="protein sequence ID" value="AAM04191"/>
    <property type="gene ID" value="MA_0751"/>
</dbReference>
<dbReference type="KEGG" id="mac:MA_0751"/>
<dbReference type="EMBL" id="AE010299">
    <property type="protein sequence ID" value="AAM04191.1"/>
    <property type="molecule type" value="Genomic_DNA"/>
</dbReference>
<dbReference type="InterPro" id="IPR045794">
    <property type="entry name" value="Trypco1"/>
</dbReference>
<sequence length="190" mass="21564">MCQQLFIQLYTISYILFRSFWAVSFFLSYVPYRLRGECMNFKDLITKDTSTNKDENEKSGKEAVKIGPVLAELGHAPGTIKMTLVSPKAVEEKSIDSINSAMLLIKELSKKVGDTVEKMPVERRPSQVHLAFNIRLTTDGKAVITKSEKETNLKVTLMWKQDGKDSGEAIEQGEEQYMQEGEGKKRKLYS</sequence>
<dbReference type="AlphaFoldDB" id="Q8TSP4"/>
<keyword evidence="1" id="KW-1133">Transmembrane helix</keyword>
<keyword evidence="1" id="KW-0472">Membrane</keyword>
<evidence type="ECO:0000313" key="3">
    <source>
        <dbReference type="EMBL" id="AAM04191.1"/>
    </source>
</evidence>
<reference evidence="3 4" key="1">
    <citation type="journal article" date="2002" name="Genome Res.">
        <title>The genome of Methanosarcina acetivorans reveals extensive metabolic and physiological diversity.</title>
        <authorList>
            <person name="Galagan J.E."/>
            <person name="Nusbaum C."/>
            <person name="Roy A."/>
            <person name="Endrizzi M.G."/>
            <person name="Macdonald P."/>
            <person name="FitzHugh W."/>
            <person name="Calvo S."/>
            <person name="Engels R."/>
            <person name="Smirnov S."/>
            <person name="Atnoor D."/>
            <person name="Brown A."/>
            <person name="Allen N."/>
            <person name="Naylor J."/>
            <person name="Stange-Thomann N."/>
            <person name="DeArellano K."/>
            <person name="Johnson R."/>
            <person name="Linton L."/>
            <person name="McEwan P."/>
            <person name="McKernan K."/>
            <person name="Talamas J."/>
            <person name="Tirrell A."/>
            <person name="Ye W."/>
            <person name="Zimmer A."/>
            <person name="Barber R.D."/>
            <person name="Cann I."/>
            <person name="Graham D.E."/>
            <person name="Grahame D.A."/>
            <person name="Guss A."/>
            <person name="Hedderich R."/>
            <person name="Ingram-Smith C."/>
            <person name="Kuettner C.H."/>
            <person name="Krzycki J.A."/>
            <person name="Leigh J.A."/>
            <person name="Li W."/>
            <person name="Liu J."/>
            <person name="Mukhopadhyay B."/>
            <person name="Reeve J.N."/>
            <person name="Smith K."/>
            <person name="Springer T.A."/>
            <person name="Umayam L.A."/>
            <person name="White O."/>
            <person name="White R.H."/>
            <person name="de Macario E.C."/>
            <person name="Ferry J.G."/>
            <person name="Jarrell K.F."/>
            <person name="Jing H."/>
            <person name="Macario A.J.L."/>
            <person name="Paulsen I."/>
            <person name="Pritchett M."/>
            <person name="Sowers K.R."/>
            <person name="Swanson R.V."/>
            <person name="Zinder S.H."/>
            <person name="Lander E."/>
            <person name="Metcalf W.W."/>
            <person name="Birren B."/>
        </authorList>
    </citation>
    <scope>NUCLEOTIDE SEQUENCE [LARGE SCALE GENOMIC DNA]</scope>
    <source>
        <strain evidence="4">ATCC 35395 / DSM 2834 / JCM 12185 / C2A</strain>
    </source>
</reference>
<evidence type="ECO:0000259" key="2">
    <source>
        <dbReference type="Pfam" id="PF19493"/>
    </source>
</evidence>
<evidence type="ECO:0000256" key="1">
    <source>
        <dbReference type="SAM" id="Phobius"/>
    </source>
</evidence>
<feature type="domain" description="Trypsin-co-occurring" evidence="2">
    <location>
        <begin position="85"/>
        <end position="161"/>
    </location>
</feature>
<dbReference type="InParanoid" id="Q8TSP4"/>
<dbReference type="HOGENOM" id="CLU_122695_0_0_2"/>
<dbReference type="Proteomes" id="UP000002487">
    <property type="component" value="Chromosome"/>
</dbReference>
<proteinExistence type="predicted"/>
<gene>
    <name evidence="3" type="ordered locus">MA_0751</name>
</gene>
<name>Q8TSP4_METAC</name>
<feature type="transmembrane region" description="Helical" evidence="1">
    <location>
        <begin position="12"/>
        <end position="32"/>
    </location>
</feature>
<dbReference type="NCBIfam" id="NF041216">
    <property type="entry name" value="CU044_2847_fam"/>
    <property type="match status" value="1"/>
</dbReference>
<keyword evidence="1" id="KW-0812">Transmembrane</keyword>
<dbReference type="Pfam" id="PF19493">
    <property type="entry name" value="Trypco1"/>
    <property type="match status" value="1"/>
</dbReference>
<keyword evidence="4" id="KW-1185">Reference proteome</keyword>
<organism evidence="3 4">
    <name type="scientific">Methanosarcina acetivorans (strain ATCC 35395 / DSM 2834 / JCM 12185 / C2A)</name>
    <dbReference type="NCBI Taxonomy" id="188937"/>
    <lineage>
        <taxon>Archaea</taxon>
        <taxon>Methanobacteriati</taxon>
        <taxon>Methanobacteriota</taxon>
        <taxon>Stenosarchaea group</taxon>
        <taxon>Methanomicrobia</taxon>
        <taxon>Methanosarcinales</taxon>
        <taxon>Methanosarcinaceae</taxon>
        <taxon>Methanosarcina</taxon>
    </lineage>
</organism>
<accession>Q8TSP4</accession>